<keyword evidence="5" id="KW-0808">Transferase</keyword>
<dbReference type="EMBL" id="CM017875">
    <property type="protein sequence ID" value="KAG1338737.1"/>
    <property type="molecule type" value="Genomic_DNA"/>
</dbReference>
<keyword evidence="18" id="KW-1185">Reference proteome</keyword>
<evidence type="ECO:0000313" key="17">
    <source>
        <dbReference type="EMBL" id="KAG1338737.1"/>
    </source>
</evidence>
<comment type="similarity">
    <text evidence="13">Belongs to the RING-type zinc finger family. ATL subfamily.</text>
</comment>
<comment type="catalytic activity">
    <reaction evidence="1">
        <text>S-ubiquitinyl-[E2 ubiquitin-conjugating enzyme]-L-cysteine + [acceptor protein]-L-lysine = [E2 ubiquitin-conjugating enzyme]-L-cysteine + N(6)-ubiquitinyl-[acceptor protein]-L-lysine.</text>
        <dbReference type="EC" id="2.3.2.27"/>
    </reaction>
</comment>
<dbReference type="SUPFAM" id="SSF57850">
    <property type="entry name" value="RING/U-box"/>
    <property type="match status" value="1"/>
</dbReference>
<evidence type="ECO:0000313" key="18">
    <source>
        <dbReference type="Proteomes" id="UP000797356"/>
    </source>
</evidence>
<evidence type="ECO:0000256" key="15">
    <source>
        <dbReference type="SAM" id="Phobius"/>
    </source>
</evidence>
<evidence type="ECO:0000256" key="7">
    <source>
        <dbReference type="ARBA" id="ARBA00022723"/>
    </source>
</evidence>
<dbReference type="EC" id="2.3.2.27" evidence="4"/>
<keyword evidence="10" id="KW-0862">Zinc</keyword>
<accession>A0A8K0N0I4</accession>
<dbReference type="AlphaFoldDB" id="A0A8K0N0I4"/>
<keyword evidence="7" id="KW-0479">Metal-binding</keyword>
<evidence type="ECO:0000256" key="11">
    <source>
        <dbReference type="ARBA" id="ARBA00022989"/>
    </source>
</evidence>
<feature type="transmembrane region" description="Helical" evidence="15">
    <location>
        <begin position="6"/>
        <end position="30"/>
    </location>
</feature>
<feature type="domain" description="RING-type" evidence="16">
    <location>
        <begin position="79"/>
        <end position="121"/>
    </location>
</feature>
<reference evidence="17" key="2">
    <citation type="submission" date="2019-07" db="EMBL/GenBank/DDBJ databases">
        <authorList>
            <person name="Yang Y."/>
            <person name="Bocs S."/>
            <person name="Baudouin L."/>
        </authorList>
    </citation>
    <scope>NUCLEOTIDE SEQUENCE</scope>
    <source>
        <tissue evidence="17">Spear leaf of Hainan Tall coconut</tissue>
    </source>
</reference>
<evidence type="ECO:0000256" key="4">
    <source>
        <dbReference type="ARBA" id="ARBA00012483"/>
    </source>
</evidence>
<dbReference type="OrthoDB" id="8062037at2759"/>
<dbReference type="Proteomes" id="UP000797356">
    <property type="component" value="Chromosome 4"/>
</dbReference>
<comment type="subcellular location">
    <subcellularLocation>
        <location evidence="2">Membrane</location>
        <topology evidence="2">Single-pass membrane protein</topology>
    </subcellularLocation>
</comment>
<dbReference type="InterPro" id="IPR001841">
    <property type="entry name" value="Znf_RING"/>
</dbReference>
<dbReference type="Pfam" id="PF13639">
    <property type="entry name" value="zf-RING_2"/>
    <property type="match status" value="1"/>
</dbReference>
<proteinExistence type="inferred from homology"/>
<dbReference type="SMART" id="SM00184">
    <property type="entry name" value="RING"/>
    <property type="match status" value="1"/>
</dbReference>
<evidence type="ECO:0000256" key="13">
    <source>
        <dbReference type="ARBA" id="ARBA00024209"/>
    </source>
</evidence>
<dbReference type="CDD" id="cd16461">
    <property type="entry name" value="RING-H2_EL5-like"/>
    <property type="match status" value="1"/>
</dbReference>
<evidence type="ECO:0000259" key="16">
    <source>
        <dbReference type="PROSITE" id="PS50089"/>
    </source>
</evidence>
<dbReference type="PANTHER" id="PTHR45768">
    <property type="entry name" value="E3 UBIQUITIN-PROTEIN LIGASE RNF13-LIKE"/>
    <property type="match status" value="1"/>
</dbReference>
<keyword evidence="8 14" id="KW-0863">Zinc-finger</keyword>
<gene>
    <name evidence="17" type="ORF">COCNU_04G010430</name>
</gene>
<organism evidence="17 18">
    <name type="scientific">Cocos nucifera</name>
    <name type="common">Coconut palm</name>
    <dbReference type="NCBI Taxonomy" id="13894"/>
    <lineage>
        <taxon>Eukaryota</taxon>
        <taxon>Viridiplantae</taxon>
        <taxon>Streptophyta</taxon>
        <taxon>Embryophyta</taxon>
        <taxon>Tracheophyta</taxon>
        <taxon>Spermatophyta</taxon>
        <taxon>Magnoliopsida</taxon>
        <taxon>Liliopsida</taxon>
        <taxon>Arecaceae</taxon>
        <taxon>Arecoideae</taxon>
        <taxon>Cocoseae</taxon>
        <taxon>Attaleinae</taxon>
        <taxon>Cocos</taxon>
    </lineage>
</organism>
<keyword evidence="9" id="KW-0833">Ubl conjugation pathway</keyword>
<evidence type="ECO:0000256" key="14">
    <source>
        <dbReference type="PROSITE-ProRule" id="PRU00175"/>
    </source>
</evidence>
<dbReference type="InterPro" id="IPR013083">
    <property type="entry name" value="Znf_RING/FYVE/PHD"/>
</dbReference>
<evidence type="ECO:0000256" key="8">
    <source>
        <dbReference type="ARBA" id="ARBA00022771"/>
    </source>
</evidence>
<evidence type="ECO:0000256" key="12">
    <source>
        <dbReference type="ARBA" id="ARBA00023136"/>
    </source>
</evidence>
<comment type="pathway">
    <text evidence="3">Protein modification; protein ubiquitination.</text>
</comment>
<reference evidence="17" key="1">
    <citation type="journal article" date="2017" name="Gigascience">
        <title>The genome draft of coconut (Cocos nucifera).</title>
        <authorList>
            <person name="Xiao Y."/>
            <person name="Xu P."/>
            <person name="Fan H."/>
            <person name="Baudouin L."/>
            <person name="Xia W."/>
            <person name="Bocs S."/>
            <person name="Xu J."/>
            <person name="Li Q."/>
            <person name="Guo A."/>
            <person name="Zhou L."/>
            <person name="Li J."/>
            <person name="Wu Y."/>
            <person name="Ma Z."/>
            <person name="Armero A."/>
            <person name="Issali A.E."/>
            <person name="Liu N."/>
            <person name="Peng M."/>
            <person name="Yang Y."/>
        </authorList>
    </citation>
    <scope>NUCLEOTIDE SEQUENCE</scope>
    <source>
        <tissue evidence="17">Spear leaf of Hainan Tall coconut</tissue>
    </source>
</reference>
<dbReference type="GO" id="GO:0061630">
    <property type="term" value="F:ubiquitin protein ligase activity"/>
    <property type="evidence" value="ECO:0007669"/>
    <property type="project" value="UniProtKB-EC"/>
</dbReference>
<evidence type="ECO:0000256" key="9">
    <source>
        <dbReference type="ARBA" id="ARBA00022786"/>
    </source>
</evidence>
<dbReference type="PROSITE" id="PS50089">
    <property type="entry name" value="ZF_RING_2"/>
    <property type="match status" value="1"/>
</dbReference>
<keyword evidence="6 15" id="KW-0812">Transmembrane</keyword>
<evidence type="ECO:0000256" key="10">
    <source>
        <dbReference type="ARBA" id="ARBA00022833"/>
    </source>
</evidence>
<dbReference type="GO" id="GO:0016020">
    <property type="term" value="C:membrane"/>
    <property type="evidence" value="ECO:0007669"/>
    <property type="project" value="UniProtKB-SubCell"/>
</dbReference>
<evidence type="ECO:0000256" key="3">
    <source>
        <dbReference type="ARBA" id="ARBA00004906"/>
    </source>
</evidence>
<dbReference type="Gene3D" id="3.30.40.10">
    <property type="entry name" value="Zinc/RING finger domain, C3HC4 (zinc finger)"/>
    <property type="match status" value="1"/>
</dbReference>
<evidence type="ECO:0000256" key="6">
    <source>
        <dbReference type="ARBA" id="ARBA00022692"/>
    </source>
</evidence>
<protein>
    <recommendedName>
        <fullName evidence="4">RING-type E3 ubiquitin transferase</fullName>
        <ecNumber evidence="4">2.3.2.27</ecNumber>
    </recommendedName>
</protein>
<evidence type="ECO:0000256" key="1">
    <source>
        <dbReference type="ARBA" id="ARBA00000900"/>
    </source>
</evidence>
<name>A0A8K0N0I4_COCNU</name>
<sequence>MTQLTFGEMILVSSCTTFIACLIFLICCCYRCLLLCQDRPAWGASATTSSNDHRLDPQVLSSLPIFVYSSMAHEENLECAVCLTEFKEGDKGRLLPGCYHSFHAECADMWLNSHSTCPLCRATVVSETPG</sequence>
<comment type="caution">
    <text evidence="17">The sequence shown here is derived from an EMBL/GenBank/DDBJ whole genome shotgun (WGS) entry which is preliminary data.</text>
</comment>
<dbReference type="GO" id="GO:0008270">
    <property type="term" value="F:zinc ion binding"/>
    <property type="evidence" value="ECO:0007669"/>
    <property type="project" value="UniProtKB-KW"/>
</dbReference>
<evidence type="ECO:0000256" key="2">
    <source>
        <dbReference type="ARBA" id="ARBA00004167"/>
    </source>
</evidence>
<dbReference type="PANTHER" id="PTHR45768:SF34">
    <property type="entry name" value="RING-H2 FINGER PROTEIN ATL64"/>
    <property type="match status" value="1"/>
</dbReference>
<keyword evidence="12 15" id="KW-0472">Membrane</keyword>
<evidence type="ECO:0000256" key="5">
    <source>
        <dbReference type="ARBA" id="ARBA00022679"/>
    </source>
</evidence>
<dbReference type="FunFam" id="3.30.40.10:FF:000187">
    <property type="entry name" value="E3 ubiquitin-protein ligase ATL6"/>
    <property type="match status" value="1"/>
</dbReference>
<keyword evidence="11 15" id="KW-1133">Transmembrane helix</keyword>